<dbReference type="GO" id="GO:0000981">
    <property type="term" value="F:DNA-binding transcription factor activity, RNA polymerase II-specific"/>
    <property type="evidence" value="ECO:0007669"/>
    <property type="project" value="TreeGrafter"/>
</dbReference>
<dbReference type="PANTHER" id="PTHR23334:SF20">
    <property type="entry name" value="BASIC LEUCINE ZIPPER 24"/>
    <property type="match status" value="1"/>
</dbReference>
<dbReference type="EMBL" id="JAXQNO010000002">
    <property type="protein sequence ID" value="KAK4802626.1"/>
    <property type="molecule type" value="Genomic_DNA"/>
</dbReference>
<dbReference type="Pfam" id="PF07716">
    <property type="entry name" value="bZIP_2"/>
    <property type="match status" value="1"/>
</dbReference>
<evidence type="ECO:0000313" key="4">
    <source>
        <dbReference type="EMBL" id="KAK4802626.1"/>
    </source>
</evidence>
<comment type="caution">
    <text evidence="4">The sequence shown here is derived from an EMBL/GenBank/DDBJ whole genome shotgun (WGS) entry which is preliminary data.</text>
</comment>
<evidence type="ECO:0000256" key="1">
    <source>
        <dbReference type="ARBA" id="ARBA00004123"/>
    </source>
</evidence>
<gene>
    <name evidence="4" type="ORF">SAY86_000829</name>
</gene>
<feature type="compositionally biased region" description="Polar residues" evidence="2">
    <location>
        <begin position="20"/>
        <end position="29"/>
    </location>
</feature>
<dbReference type="PANTHER" id="PTHR23334">
    <property type="entry name" value="CCAAT/ENHANCER BINDING PROTEIN"/>
    <property type="match status" value="1"/>
</dbReference>
<reference evidence="4 5" key="1">
    <citation type="journal article" date="2023" name="Hortic Res">
        <title>Pangenome of water caltrop reveals structural variations and asymmetric subgenome divergence after allopolyploidization.</title>
        <authorList>
            <person name="Zhang X."/>
            <person name="Chen Y."/>
            <person name="Wang L."/>
            <person name="Yuan Y."/>
            <person name="Fang M."/>
            <person name="Shi L."/>
            <person name="Lu R."/>
            <person name="Comes H.P."/>
            <person name="Ma Y."/>
            <person name="Chen Y."/>
            <person name="Huang G."/>
            <person name="Zhou Y."/>
            <person name="Zheng Z."/>
            <person name="Qiu Y."/>
        </authorList>
    </citation>
    <scope>NUCLEOTIDE SEQUENCE [LARGE SCALE GENOMIC DNA]</scope>
    <source>
        <strain evidence="4">F231</strain>
    </source>
</reference>
<dbReference type="SMART" id="SM00338">
    <property type="entry name" value="BRLZ"/>
    <property type="match status" value="1"/>
</dbReference>
<feature type="region of interest" description="Disordered" evidence="2">
    <location>
        <begin position="215"/>
        <end position="244"/>
    </location>
</feature>
<dbReference type="GO" id="GO:0006351">
    <property type="term" value="P:DNA-templated transcription"/>
    <property type="evidence" value="ECO:0007669"/>
    <property type="project" value="InterPro"/>
</dbReference>
<keyword evidence="5" id="KW-1185">Reference proteome</keyword>
<feature type="region of interest" description="Disordered" evidence="2">
    <location>
        <begin position="77"/>
        <end position="104"/>
    </location>
</feature>
<dbReference type="GO" id="GO:0000978">
    <property type="term" value="F:RNA polymerase II cis-regulatory region sequence-specific DNA binding"/>
    <property type="evidence" value="ECO:0007669"/>
    <property type="project" value="TreeGrafter"/>
</dbReference>
<protein>
    <recommendedName>
        <fullName evidence="3">BZIP domain-containing protein</fullName>
    </recommendedName>
</protein>
<dbReference type="Gene3D" id="1.20.5.170">
    <property type="match status" value="1"/>
</dbReference>
<feature type="domain" description="BZIP" evidence="3">
    <location>
        <begin position="81"/>
        <end position="148"/>
    </location>
</feature>
<feature type="region of interest" description="Disordered" evidence="2">
    <location>
        <begin position="1"/>
        <end position="29"/>
    </location>
</feature>
<dbReference type="GO" id="GO:0005634">
    <property type="term" value="C:nucleus"/>
    <property type="evidence" value="ECO:0007669"/>
    <property type="project" value="UniProtKB-SubCell"/>
</dbReference>
<feature type="compositionally biased region" description="Polar residues" evidence="2">
    <location>
        <begin position="227"/>
        <end position="244"/>
    </location>
</feature>
<dbReference type="CDD" id="cd14686">
    <property type="entry name" value="bZIP"/>
    <property type="match status" value="1"/>
</dbReference>
<evidence type="ECO:0000313" key="5">
    <source>
        <dbReference type="Proteomes" id="UP001346149"/>
    </source>
</evidence>
<accession>A0AAN7MZN6</accession>
<comment type="subcellular location">
    <subcellularLocation>
        <location evidence="1">Nucleus</location>
    </subcellularLocation>
</comment>
<dbReference type="InterPro" id="IPR046347">
    <property type="entry name" value="bZIP_sf"/>
</dbReference>
<name>A0AAN7MZN6_TRANT</name>
<dbReference type="InterPro" id="IPR004827">
    <property type="entry name" value="bZIP"/>
</dbReference>
<organism evidence="4 5">
    <name type="scientific">Trapa natans</name>
    <name type="common">Water chestnut</name>
    <dbReference type="NCBI Taxonomy" id="22666"/>
    <lineage>
        <taxon>Eukaryota</taxon>
        <taxon>Viridiplantae</taxon>
        <taxon>Streptophyta</taxon>
        <taxon>Embryophyta</taxon>
        <taxon>Tracheophyta</taxon>
        <taxon>Spermatophyta</taxon>
        <taxon>Magnoliopsida</taxon>
        <taxon>eudicotyledons</taxon>
        <taxon>Gunneridae</taxon>
        <taxon>Pentapetalae</taxon>
        <taxon>rosids</taxon>
        <taxon>malvids</taxon>
        <taxon>Myrtales</taxon>
        <taxon>Lythraceae</taxon>
        <taxon>Trapa</taxon>
    </lineage>
</organism>
<dbReference type="InterPro" id="IPR031106">
    <property type="entry name" value="C/EBP"/>
</dbReference>
<dbReference type="SUPFAM" id="SSF57959">
    <property type="entry name" value="Leucine zipper domain"/>
    <property type="match status" value="1"/>
</dbReference>
<proteinExistence type="predicted"/>
<dbReference type="AlphaFoldDB" id="A0AAN7MZN6"/>
<sequence length="244" mass="26591">MDDDGEVELSESVMLPPQPDSSTTSFTNSGSVDLFLDDLLKNTMTCTHRHTCNPPGPEASDHTHTCYHTHTRVLASDEDGTPLKRPVKRPSGNREAVRKYREKKKAHTAYLEEEVRKLRATNQQMARKLQGQSAMEAEILRLRGLLYDLKGKIDGELGGFPFYNNSSTDEPKEAADCGLIRCNGLPCSFYPDVGLSSQAQAMVAWDGAENCHPPGADCGVKIDDDTVSPNGPSSTPAAPQSQAD</sequence>
<evidence type="ECO:0000256" key="2">
    <source>
        <dbReference type="SAM" id="MobiDB-lite"/>
    </source>
</evidence>
<dbReference type="Proteomes" id="UP001346149">
    <property type="component" value="Unassembled WGS sequence"/>
</dbReference>
<evidence type="ECO:0000259" key="3">
    <source>
        <dbReference type="SMART" id="SM00338"/>
    </source>
</evidence>